<feature type="transmembrane region" description="Helical" evidence="1">
    <location>
        <begin position="69"/>
        <end position="88"/>
    </location>
</feature>
<dbReference type="AlphaFoldDB" id="A0A7Z0I151"/>
<name>A0A7Z0I151_9RHOB</name>
<feature type="transmembrane region" description="Helical" evidence="1">
    <location>
        <begin position="44"/>
        <end position="63"/>
    </location>
</feature>
<accession>A0A7Z0I151</accession>
<reference evidence="2 3" key="1">
    <citation type="journal article" date="2000" name="Arch. Microbiol.">
        <title>Rhodobaca bogoriensis gen. nov. and sp. nov., an alkaliphilic purple nonsulfur bacterium from African Rift Valley soda lakes.</title>
        <authorList>
            <person name="Milford A.D."/>
            <person name="Achenbach L.A."/>
            <person name="Jung D.O."/>
            <person name="Madigan M.T."/>
        </authorList>
    </citation>
    <scope>NUCLEOTIDE SEQUENCE [LARGE SCALE GENOMIC DNA]</scope>
    <source>
        <strain evidence="2 3">2376</strain>
    </source>
</reference>
<keyword evidence="1" id="KW-0472">Membrane</keyword>
<evidence type="ECO:0000256" key="1">
    <source>
        <dbReference type="SAM" id="Phobius"/>
    </source>
</evidence>
<dbReference type="Proteomes" id="UP000529417">
    <property type="component" value="Unassembled WGS sequence"/>
</dbReference>
<organism evidence="2 3">
    <name type="scientific">Rhabdonatronobacter sediminivivens</name>
    <dbReference type="NCBI Taxonomy" id="2743469"/>
    <lineage>
        <taxon>Bacteria</taxon>
        <taxon>Pseudomonadati</taxon>
        <taxon>Pseudomonadota</taxon>
        <taxon>Alphaproteobacteria</taxon>
        <taxon>Rhodobacterales</taxon>
        <taxon>Paracoccaceae</taxon>
        <taxon>Rhabdonatronobacter</taxon>
    </lineage>
</organism>
<evidence type="ECO:0000313" key="2">
    <source>
        <dbReference type="EMBL" id="NYS25945.1"/>
    </source>
</evidence>
<evidence type="ECO:0000313" key="3">
    <source>
        <dbReference type="Proteomes" id="UP000529417"/>
    </source>
</evidence>
<dbReference type="EMBL" id="JACBXS010000028">
    <property type="protein sequence ID" value="NYS25945.1"/>
    <property type="molecule type" value="Genomic_DNA"/>
</dbReference>
<keyword evidence="1" id="KW-1133">Transmembrane helix</keyword>
<sequence>MPMRDRHRRRLDRQLAALARRFPALRGLVGLAEARPGVILRLPLGLLLVAGGFLGFLPILGFWMIPLGLLILAIDLPLLRPGVSAAMIRGRRRLALWRRSRRNGGR</sequence>
<comment type="caution">
    <text evidence="2">The sequence shown here is derived from an EMBL/GenBank/DDBJ whole genome shotgun (WGS) entry which is preliminary data.</text>
</comment>
<keyword evidence="3" id="KW-1185">Reference proteome</keyword>
<gene>
    <name evidence="2" type="ORF">HUK65_13190</name>
</gene>
<protein>
    <submittedName>
        <fullName evidence="2">Uncharacterized protein</fullName>
    </submittedName>
</protein>
<proteinExistence type="predicted"/>
<keyword evidence="1" id="KW-0812">Transmembrane</keyword>